<feature type="transmembrane region" description="Helical" evidence="6">
    <location>
        <begin position="331"/>
        <end position="350"/>
    </location>
</feature>
<evidence type="ECO:0000256" key="2">
    <source>
        <dbReference type="ARBA" id="ARBA00022475"/>
    </source>
</evidence>
<dbReference type="RefSeq" id="WP_377471377.1">
    <property type="nucleotide sequence ID" value="NZ_JBHLWN010000068.1"/>
</dbReference>
<keyword evidence="5 6" id="KW-0472">Membrane</keyword>
<evidence type="ECO:0000313" key="7">
    <source>
        <dbReference type="EMBL" id="MFC0214036.1"/>
    </source>
</evidence>
<evidence type="ECO:0000256" key="1">
    <source>
        <dbReference type="ARBA" id="ARBA00004651"/>
    </source>
</evidence>
<dbReference type="PANTHER" id="PTHR30250:SF21">
    <property type="entry name" value="LIPID II FLIPPASE MURJ"/>
    <property type="match status" value="1"/>
</dbReference>
<keyword evidence="2" id="KW-1003">Cell membrane</keyword>
<evidence type="ECO:0000256" key="5">
    <source>
        <dbReference type="ARBA" id="ARBA00023136"/>
    </source>
</evidence>
<accession>A0ABV6DN26</accession>
<keyword evidence="4 6" id="KW-1133">Transmembrane helix</keyword>
<evidence type="ECO:0000256" key="3">
    <source>
        <dbReference type="ARBA" id="ARBA00022692"/>
    </source>
</evidence>
<feature type="transmembrane region" description="Helical" evidence="6">
    <location>
        <begin position="47"/>
        <end position="66"/>
    </location>
</feature>
<feature type="transmembrane region" description="Helical" evidence="6">
    <location>
        <begin position="87"/>
        <end position="107"/>
    </location>
</feature>
<organism evidence="7 8">
    <name type="scientific">Paenibacillus chartarius</name>
    <dbReference type="NCBI Taxonomy" id="747481"/>
    <lineage>
        <taxon>Bacteria</taxon>
        <taxon>Bacillati</taxon>
        <taxon>Bacillota</taxon>
        <taxon>Bacilli</taxon>
        <taxon>Bacillales</taxon>
        <taxon>Paenibacillaceae</taxon>
        <taxon>Paenibacillus</taxon>
    </lineage>
</organism>
<feature type="transmembrane region" description="Helical" evidence="6">
    <location>
        <begin position="160"/>
        <end position="177"/>
    </location>
</feature>
<feature type="transmembrane region" description="Helical" evidence="6">
    <location>
        <begin position="427"/>
        <end position="449"/>
    </location>
</feature>
<dbReference type="Proteomes" id="UP001589776">
    <property type="component" value="Unassembled WGS sequence"/>
</dbReference>
<evidence type="ECO:0000256" key="6">
    <source>
        <dbReference type="SAM" id="Phobius"/>
    </source>
</evidence>
<feature type="transmembrane region" description="Helical" evidence="6">
    <location>
        <begin position="499"/>
        <end position="522"/>
    </location>
</feature>
<dbReference type="EMBL" id="JBHLWN010000068">
    <property type="protein sequence ID" value="MFC0214036.1"/>
    <property type="molecule type" value="Genomic_DNA"/>
</dbReference>
<dbReference type="InterPro" id="IPR002797">
    <property type="entry name" value="Polysacc_synth"/>
</dbReference>
<dbReference type="Pfam" id="PF01943">
    <property type="entry name" value="Polysacc_synt"/>
    <property type="match status" value="1"/>
</dbReference>
<dbReference type="PANTHER" id="PTHR30250">
    <property type="entry name" value="PST FAMILY PREDICTED COLANIC ACID TRANSPORTER"/>
    <property type="match status" value="1"/>
</dbReference>
<dbReference type="InterPro" id="IPR050833">
    <property type="entry name" value="Poly_Biosynth_Transport"/>
</dbReference>
<comment type="caution">
    <text evidence="7">The sequence shown here is derived from an EMBL/GenBank/DDBJ whole genome shotgun (WGS) entry which is preliminary data.</text>
</comment>
<feature type="transmembrane region" description="Helical" evidence="6">
    <location>
        <begin position="183"/>
        <end position="206"/>
    </location>
</feature>
<evidence type="ECO:0000313" key="8">
    <source>
        <dbReference type="Proteomes" id="UP001589776"/>
    </source>
</evidence>
<evidence type="ECO:0000256" key="4">
    <source>
        <dbReference type="ARBA" id="ARBA00022989"/>
    </source>
</evidence>
<dbReference type="CDD" id="cd13124">
    <property type="entry name" value="MATE_SpoVB_like"/>
    <property type="match status" value="1"/>
</dbReference>
<name>A0ABV6DN26_9BACL</name>
<feature type="transmembrane region" description="Helical" evidence="6">
    <location>
        <begin position="241"/>
        <end position="261"/>
    </location>
</feature>
<feature type="transmembrane region" description="Helical" evidence="6">
    <location>
        <begin position="119"/>
        <end position="139"/>
    </location>
</feature>
<keyword evidence="3 6" id="KW-0812">Transmembrane</keyword>
<feature type="transmembrane region" description="Helical" evidence="6">
    <location>
        <begin position="7"/>
        <end position="27"/>
    </location>
</feature>
<dbReference type="PIRSF" id="PIRSF038958">
    <property type="entry name" value="PG_synth_SpoVB"/>
    <property type="match status" value="1"/>
</dbReference>
<gene>
    <name evidence="7" type="ORF">ACFFK0_16525</name>
</gene>
<reference evidence="7 8" key="1">
    <citation type="submission" date="2024-09" db="EMBL/GenBank/DDBJ databases">
        <authorList>
            <person name="Sun Q."/>
            <person name="Mori K."/>
        </authorList>
    </citation>
    <scope>NUCLEOTIDE SEQUENCE [LARGE SCALE GENOMIC DNA]</scope>
    <source>
        <strain evidence="7 8">CCM 7759</strain>
    </source>
</reference>
<feature type="transmembrane region" description="Helical" evidence="6">
    <location>
        <begin position="296"/>
        <end position="319"/>
    </location>
</feature>
<feature type="transmembrane region" description="Helical" evidence="6">
    <location>
        <begin position="402"/>
        <end position="421"/>
    </location>
</feature>
<protein>
    <submittedName>
        <fullName evidence="7">Oligosaccharide flippase family protein</fullName>
    </submittedName>
</protein>
<feature type="transmembrane region" description="Helical" evidence="6">
    <location>
        <begin position="461"/>
        <end position="479"/>
    </location>
</feature>
<proteinExistence type="predicted"/>
<comment type="subcellular location">
    <subcellularLocation>
        <location evidence="1">Cell membrane</location>
        <topology evidence="1">Multi-pass membrane protein</topology>
    </subcellularLocation>
</comment>
<sequence>MSKDSLIKGTLILTVAALVARFIGVFQKIPLVHLLDDTGMGSYGIAFNLYSSLLVVATAGIPSALSKLVAESTALGRQREADRIYRAAVWFSLASGFVMAVLLFALAPWYAESAGDPKAALATQAIAPAMLMFPLIAVMRGYFQGRRRMMPNGVSQVIEQVFRLAAAVGLAYALLHVGDVEAIAGASFGGVVGGAAALAVMVYYMLKLRREDRVAASEAGKGNEDGASAPLMPYRVIYAKLLRLSVPIVLYSVVVTLIYLIDSRLLHPLLSGTFELEQRRELLGILTGRAQSLAGIPIILAIALSQSIVPIISAAYSSGNLEQVRSQTSRVLQISLLSGLPAVLLIAIAARPIDGAIFGYEKTAYGYENAPYIIGLLTMGALFQILMQTSGGVLMGMGKMKALIVSVGIGIAIKLAGTYALAPFIGIYGLIVSTGLCFVAMTAFNLLVLRKEINFHVLGRKWIGLGLTTAVIVGLGIPLELWTHGAVKLFAYSRMNEIVNAVIVAGWTVAAYAIGLVLFRVVTKNDIDKLPKPLQKLIGKGQKLMGRAGA</sequence>
<keyword evidence="8" id="KW-1185">Reference proteome</keyword>
<feature type="transmembrane region" description="Helical" evidence="6">
    <location>
        <begin position="370"/>
        <end position="390"/>
    </location>
</feature>
<dbReference type="InterPro" id="IPR024923">
    <property type="entry name" value="PG_synth_SpoVB"/>
</dbReference>